<dbReference type="PRINTS" id="PR00509">
    <property type="entry name" value="PGMPMM"/>
</dbReference>
<evidence type="ECO:0000313" key="14">
    <source>
        <dbReference type="EMBL" id="KJF18556.1"/>
    </source>
</evidence>
<dbReference type="SUPFAM" id="SSF55957">
    <property type="entry name" value="Phosphoglucomutase, C-terminal domain"/>
    <property type="match status" value="1"/>
</dbReference>
<dbReference type="OrthoDB" id="9803322at2"/>
<evidence type="ECO:0000256" key="3">
    <source>
        <dbReference type="ARBA" id="ARBA00022723"/>
    </source>
</evidence>
<dbReference type="PATRIC" id="fig|1280514.3.peg.692"/>
<proteinExistence type="inferred from homology"/>
<dbReference type="GO" id="GO:0005975">
    <property type="term" value="P:carbohydrate metabolic process"/>
    <property type="evidence" value="ECO:0007669"/>
    <property type="project" value="InterPro"/>
</dbReference>
<comment type="caution">
    <text evidence="14">The sequence shown here is derived from an EMBL/GenBank/DDBJ whole genome shotgun (WGS) entry which is preliminary data.</text>
</comment>
<sequence>MLEFGTDGVRGRANSELNSEFALRLGMSVANTIAGSTFLVGRDTRVSGTMLQAAFSAGLAAAGTSVLDLGVIPSPGVAYLCSRLKLAGAVISASHNPYHDNGIKILGPAGAKLSNATEIEIERGVRDGIAIDEGVGTINDASHLVSDYLTYITSQPLIQSLVGLKLVLDTANGAASGFAREVFERYGASVVVINDSPDGVNINANAGSTHLQGLIDTVLAEKADLGLGFDGDADRVLAVAQDGSVIDGDIILGVLAKFLNSRSLLSHNGLAITVMSNMGLRIAMAQANIEVVETPVGDRHVFEAMERHGFVLGGEQSGHIILADLATTGDGMLTGAVFSRALLESGIAASELANRTMVRFPQILRNVACVGDPKVVLGAPEVKDVIARAAQQLSDAGRVLVRPSGTEPLIRVMVEARDEALATESIELILKVISQTDL</sequence>
<keyword evidence="3 9" id="KW-0479">Metal-binding</keyword>
<keyword evidence="4 9" id="KW-0460">Magnesium</keyword>
<feature type="modified residue" description="Phosphoserine" evidence="9">
    <location>
        <position position="94"/>
    </location>
</feature>
<comment type="PTM">
    <text evidence="9">Activated by phosphorylation.</text>
</comment>
<evidence type="ECO:0000256" key="2">
    <source>
        <dbReference type="ARBA" id="ARBA00022553"/>
    </source>
</evidence>
<feature type="binding site" evidence="9">
    <location>
        <position position="232"/>
    </location>
    <ligand>
        <name>Mg(2+)</name>
        <dbReference type="ChEBI" id="CHEBI:18420"/>
    </ligand>
</feature>
<comment type="cofactor">
    <cofactor evidence="9">
        <name>Mg(2+)</name>
        <dbReference type="ChEBI" id="CHEBI:18420"/>
    </cofactor>
    <text evidence="9">Binds 1 Mg(2+) ion per subunit.</text>
</comment>
<comment type="catalytic activity">
    <reaction evidence="6 9">
        <text>alpha-D-glucosamine 1-phosphate = D-glucosamine 6-phosphate</text>
        <dbReference type="Rhea" id="RHEA:23424"/>
        <dbReference type="ChEBI" id="CHEBI:58516"/>
        <dbReference type="ChEBI" id="CHEBI:58725"/>
        <dbReference type="EC" id="5.4.2.10"/>
    </reaction>
</comment>
<dbReference type="InterPro" id="IPR005843">
    <property type="entry name" value="A-D-PHexomutase_C"/>
</dbReference>
<dbReference type="Gene3D" id="3.30.310.50">
    <property type="entry name" value="Alpha-D-phosphohexomutase, C-terminal domain"/>
    <property type="match status" value="1"/>
</dbReference>
<dbReference type="GO" id="GO:0008966">
    <property type="term" value="F:phosphoglucosamine mutase activity"/>
    <property type="evidence" value="ECO:0007669"/>
    <property type="project" value="UniProtKB-UniRule"/>
</dbReference>
<feature type="active site" description="Phosphoserine intermediate" evidence="9">
    <location>
        <position position="94"/>
    </location>
</feature>
<gene>
    <name evidence="9 14" type="primary">glmM</name>
    <name evidence="14" type="ORF">AXFE_05040</name>
</gene>
<dbReference type="InterPro" id="IPR005845">
    <property type="entry name" value="A-D-PHexomutase_a/b/a-II"/>
</dbReference>
<dbReference type="InterPro" id="IPR016055">
    <property type="entry name" value="A-D-PHexomutase_a/b/a-I/II/III"/>
</dbReference>
<dbReference type="AlphaFoldDB" id="A0A0D8HN65"/>
<accession>A0A0D8HN65</accession>
<comment type="function">
    <text evidence="9">Catalyzes the conversion of glucosamine-6-phosphate to glucosamine-1-phosphate.</text>
</comment>
<evidence type="ECO:0000259" key="10">
    <source>
        <dbReference type="Pfam" id="PF00408"/>
    </source>
</evidence>
<evidence type="ECO:0000313" key="15">
    <source>
        <dbReference type="Proteomes" id="UP000032360"/>
    </source>
</evidence>
<dbReference type="Pfam" id="PF02880">
    <property type="entry name" value="PGM_PMM_III"/>
    <property type="match status" value="1"/>
</dbReference>
<dbReference type="Proteomes" id="UP000032360">
    <property type="component" value="Unassembled WGS sequence"/>
</dbReference>
<dbReference type="SUPFAM" id="SSF53738">
    <property type="entry name" value="Phosphoglucomutase, first 3 domains"/>
    <property type="match status" value="3"/>
</dbReference>
<evidence type="ECO:0000259" key="12">
    <source>
        <dbReference type="Pfam" id="PF02879"/>
    </source>
</evidence>
<dbReference type="GO" id="GO:0000287">
    <property type="term" value="F:magnesium ion binding"/>
    <property type="evidence" value="ECO:0007669"/>
    <property type="project" value="UniProtKB-UniRule"/>
</dbReference>
<dbReference type="InterPro" id="IPR005841">
    <property type="entry name" value="Alpha-D-phosphohexomutase_SF"/>
</dbReference>
<feature type="domain" description="Alpha-D-phosphohexomutase alpha/beta/alpha" evidence="11">
    <location>
        <begin position="2"/>
        <end position="126"/>
    </location>
</feature>
<evidence type="ECO:0000259" key="13">
    <source>
        <dbReference type="Pfam" id="PF02880"/>
    </source>
</evidence>
<dbReference type="Pfam" id="PF00408">
    <property type="entry name" value="PGM_PMM_IV"/>
    <property type="match status" value="1"/>
</dbReference>
<feature type="domain" description="Alpha-D-phosphohexomutase alpha/beta/alpha" evidence="12">
    <location>
        <begin position="148"/>
        <end position="243"/>
    </location>
</feature>
<dbReference type="EC" id="5.4.2.10" evidence="7 9"/>
<dbReference type="InterPro" id="IPR006352">
    <property type="entry name" value="GlmM_bact"/>
</dbReference>
<feature type="binding site" evidence="9">
    <location>
        <position position="234"/>
    </location>
    <ligand>
        <name>Mg(2+)</name>
        <dbReference type="ChEBI" id="CHEBI:18420"/>
    </ligand>
</feature>
<dbReference type="Gene3D" id="3.40.120.10">
    <property type="entry name" value="Alpha-D-Glucose-1,6-Bisphosphate, subunit A, domain 3"/>
    <property type="match status" value="3"/>
</dbReference>
<feature type="domain" description="Alpha-D-phosphohexomutase C-terminal" evidence="10">
    <location>
        <begin position="367"/>
        <end position="424"/>
    </location>
</feature>
<organism evidence="14 15">
    <name type="scientific">Acidithrix ferrooxidans</name>
    <dbReference type="NCBI Taxonomy" id="1280514"/>
    <lineage>
        <taxon>Bacteria</taxon>
        <taxon>Bacillati</taxon>
        <taxon>Actinomycetota</taxon>
        <taxon>Acidimicrobiia</taxon>
        <taxon>Acidimicrobiales</taxon>
        <taxon>Acidimicrobiaceae</taxon>
        <taxon>Acidithrix</taxon>
    </lineage>
</organism>
<dbReference type="NCBIfam" id="TIGR01455">
    <property type="entry name" value="glmM"/>
    <property type="match status" value="1"/>
</dbReference>
<dbReference type="STRING" id="1280514.AXFE_05040"/>
<evidence type="ECO:0000256" key="4">
    <source>
        <dbReference type="ARBA" id="ARBA00022842"/>
    </source>
</evidence>
<dbReference type="FunFam" id="3.40.120.10:FF:000001">
    <property type="entry name" value="Phosphoglucosamine mutase"/>
    <property type="match status" value="1"/>
</dbReference>
<evidence type="ECO:0000256" key="1">
    <source>
        <dbReference type="ARBA" id="ARBA00010231"/>
    </source>
</evidence>
<dbReference type="FunFam" id="3.40.120.10:FF:000002">
    <property type="entry name" value="Phosphoglucosamine mutase"/>
    <property type="match status" value="1"/>
</dbReference>
<dbReference type="EMBL" id="JXYS01000012">
    <property type="protein sequence ID" value="KJF18556.1"/>
    <property type="molecule type" value="Genomic_DNA"/>
</dbReference>
<protein>
    <recommendedName>
        <fullName evidence="8 9">Phosphoglucosamine mutase</fullName>
        <ecNumber evidence="7 9">5.4.2.10</ecNumber>
    </recommendedName>
</protein>
<keyword evidence="2 9" id="KW-0597">Phosphoprotein</keyword>
<dbReference type="PANTHER" id="PTHR43771">
    <property type="entry name" value="PHOSPHOMANNOMUTASE"/>
    <property type="match status" value="1"/>
</dbReference>
<evidence type="ECO:0000259" key="11">
    <source>
        <dbReference type="Pfam" id="PF02878"/>
    </source>
</evidence>
<reference evidence="14 15" key="1">
    <citation type="submission" date="2015-01" db="EMBL/GenBank/DDBJ databases">
        <title>Draft genome of the acidophilic iron oxidizer Acidithrix ferrooxidans strain Py-F3.</title>
        <authorList>
            <person name="Poehlein A."/>
            <person name="Eisen S."/>
            <person name="Schloemann M."/>
            <person name="Johnson B.D."/>
            <person name="Daniel R."/>
            <person name="Muehling M."/>
        </authorList>
    </citation>
    <scope>NUCLEOTIDE SEQUENCE [LARGE SCALE GENOMIC DNA]</scope>
    <source>
        <strain evidence="14 15">Py-F3</strain>
    </source>
</reference>
<feature type="binding site" evidence="9">
    <location>
        <position position="230"/>
    </location>
    <ligand>
        <name>Mg(2+)</name>
        <dbReference type="ChEBI" id="CHEBI:18420"/>
    </ligand>
</feature>
<name>A0A0D8HN65_9ACTN</name>
<dbReference type="Pfam" id="PF02879">
    <property type="entry name" value="PGM_PMM_II"/>
    <property type="match status" value="1"/>
</dbReference>
<evidence type="ECO:0000256" key="5">
    <source>
        <dbReference type="ARBA" id="ARBA00023235"/>
    </source>
</evidence>
<dbReference type="InterPro" id="IPR005844">
    <property type="entry name" value="A-D-PHexomutase_a/b/a-I"/>
</dbReference>
<comment type="similarity">
    <text evidence="1 9">Belongs to the phosphohexose mutase family.</text>
</comment>
<dbReference type="HAMAP" id="MF_01554_B">
    <property type="entry name" value="GlmM_B"/>
    <property type="match status" value="1"/>
</dbReference>
<evidence type="ECO:0000256" key="8">
    <source>
        <dbReference type="ARBA" id="ARBA00068193"/>
    </source>
</evidence>
<evidence type="ECO:0000256" key="6">
    <source>
        <dbReference type="ARBA" id="ARBA00050364"/>
    </source>
</evidence>
<dbReference type="FunFam" id="3.30.310.50:FF:000001">
    <property type="entry name" value="Phosphoglucosamine mutase"/>
    <property type="match status" value="1"/>
</dbReference>
<dbReference type="PANTHER" id="PTHR43771:SF1">
    <property type="entry name" value="PHOSPHOMANNOMUTASE"/>
    <property type="match status" value="1"/>
</dbReference>
<evidence type="ECO:0000256" key="7">
    <source>
        <dbReference type="ARBA" id="ARBA00066330"/>
    </source>
</evidence>
<dbReference type="Pfam" id="PF02878">
    <property type="entry name" value="PGM_PMM_I"/>
    <property type="match status" value="1"/>
</dbReference>
<keyword evidence="15" id="KW-1185">Reference proteome</keyword>
<feature type="domain" description="Alpha-D-phosphohexomutase alpha/beta/alpha" evidence="13">
    <location>
        <begin position="247"/>
        <end position="358"/>
    </location>
</feature>
<dbReference type="InterPro" id="IPR036900">
    <property type="entry name" value="A-D-PHexomutase_C_sf"/>
</dbReference>
<dbReference type="InterPro" id="IPR005846">
    <property type="entry name" value="A-D-PHexomutase_a/b/a-III"/>
</dbReference>
<evidence type="ECO:0000256" key="9">
    <source>
        <dbReference type="HAMAP-Rule" id="MF_01554"/>
    </source>
</evidence>
<keyword evidence="5 9" id="KW-0413">Isomerase</keyword>
<feature type="binding site" description="via phosphate group" evidence="9">
    <location>
        <position position="94"/>
    </location>
    <ligand>
        <name>Mg(2+)</name>
        <dbReference type="ChEBI" id="CHEBI:18420"/>
    </ligand>
</feature>